<dbReference type="InterPro" id="IPR000160">
    <property type="entry name" value="GGDEF_dom"/>
</dbReference>
<dbReference type="InterPro" id="IPR001633">
    <property type="entry name" value="EAL_dom"/>
</dbReference>
<dbReference type="SUPFAM" id="SSF55785">
    <property type="entry name" value="PYP-like sensor domain (PAS domain)"/>
    <property type="match status" value="1"/>
</dbReference>
<reference evidence="4" key="1">
    <citation type="journal article" date="2019" name="Int. J. Syst. Evol. Microbiol.">
        <title>The Global Catalogue of Microorganisms (GCM) 10K type strain sequencing project: providing services to taxonomists for standard genome sequencing and annotation.</title>
        <authorList>
            <consortium name="The Broad Institute Genomics Platform"/>
            <consortium name="The Broad Institute Genome Sequencing Center for Infectious Disease"/>
            <person name="Wu L."/>
            <person name="Ma J."/>
        </authorList>
    </citation>
    <scope>NUCLEOTIDE SEQUENCE [LARGE SCALE GENOMIC DNA]</scope>
    <source>
        <strain evidence="4">CCUG 62982</strain>
    </source>
</reference>
<feature type="domain" description="GGDEF" evidence="2">
    <location>
        <begin position="191"/>
        <end position="324"/>
    </location>
</feature>
<dbReference type="EMBL" id="JBHTJG010000002">
    <property type="protein sequence ID" value="MFD0945753.1"/>
    <property type="molecule type" value="Genomic_DNA"/>
</dbReference>
<proteinExistence type="predicted"/>
<organism evidence="3 4">
    <name type="scientific">Sphingomonas canadensis</name>
    <dbReference type="NCBI Taxonomy" id="1219257"/>
    <lineage>
        <taxon>Bacteria</taxon>
        <taxon>Pseudomonadati</taxon>
        <taxon>Pseudomonadota</taxon>
        <taxon>Alphaproteobacteria</taxon>
        <taxon>Sphingomonadales</taxon>
        <taxon>Sphingomonadaceae</taxon>
        <taxon>Sphingomonas</taxon>
    </lineage>
</organism>
<accession>A0ABW3H6G2</accession>
<dbReference type="InterPro" id="IPR035965">
    <property type="entry name" value="PAS-like_dom_sf"/>
</dbReference>
<evidence type="ECO:0000313" key="3">
    <source>
        <dbReference type="EMBL" id="MFD0945753.1"/>
    </source>
</evidence>
<dbReference type="SUPFAM" id="SSF141868">
    <property type="entry name" value="EAL domain-like"/>
    <property type="match status" value="1"/>
</dbReference>
<keyword evidence="4" id="KW-1185">Reference proteome</keyword>
<evidence type="ECO:0000259" key="2">
    <source>
        <dbReference type="PROSITE" id="PS50887"/>
    </source>
</evidence>
<dbReference type="InterPro" id="IPR052155">
    <property type="entry name" value="Biofilm_reg_signaling"/>
</dbReference>
<dbReference type="Pfam" id="PF00563">
    <property type="entry name" value="EAL"/>
    <property type="match status" value="1"/>
</dbReference>
<feature type="domain" description="EAL" evidence="1">
    <location>
        <begin position="333"/>
        <end position="584"/>
    </location>
</feature>
<dbReference type="Pfam" id="PF08448">
    <property type="entry name" value="PAS_4"/>
    <property type="match status" value="1"/>
</dbReference>
<dbReference type="Pfam" id="PF00990">
    <property type="entry name" value="GGDEF"/>
    <property type="match status" value="1"/>
</dbReference>
<dbReference type="SMART" id="SM00267">
    <property type="entry name" value="GGDEF"/>
    <property type="match status" value="1"/>
</dbReference>
<dbReference type="Gene3D" id="3.30.70.270">
    <property type="match status" value="1"/>
</dbReference>
<name>A0ABW3H6G2_9SPHN</name>
<dbReference type="SMART" id="SM00052">
    <property type="entry name" value="EAL"/>
    <property type="match status" value="1"/>
</dbReference>
<dbReference type="CDD" id="cd01949">
    <property type="entry name" value="GGDEF"/>
    <property type="match status" value="1"/>
</dbReference>
<dbReference type="Gene3D" id="3.20.20.450">
    <property type="entry name" value="EAL domain"/>
    <property type="match status" value="1"/>
</dbReference>
<evidence type="ECO:0000313" key="4">
    <source>
        <dbReference type="Proteomes" id="UP001596977"/>
    </source>
</evidence>
<dbReference type="InterPro" id="IPR035919">
    <property type="entry name" value="EAL_sf"/>
</dbReference>
<dbReference type="PANTHER" id="PTHR44757">
    <property type="entry name" value="DIGUANYLATE CYCLASE DGCP"/>
    <property type="match status" value="1"/>
</dbReference>
<dbReference type="SUPFAM" id="SSF55073">
    <property type="entry name" value="Nucleotide cyclase"/>
    <property type="match status" value="1"/>
</dbReference>
<evidence type="ECO:0000259" key="1">
    <source>
        <dbReference type="PROSITE" id="PS50883"/>
    </source>
</evidence>
<dbReference type="RefSeq" id="WP_264943441.1">
    <property type="nucleotide sequence ID" value="NZ_JAPDRA010000002.1"/>
</dbReference>
<gene>
    <name evidence="3" type="ORF">ACFQ1E_05330</name>
</gene>
<dbReference type="PROSITE" id="PS50887">
    <property type="entry name" value="GGDEF"/>
    <property type="match status" value="1"/>
</dbReference>
<dbReference type="InterPro" id="IPR013656">
    <property type="entry name" value="PAS_4"/>
</dbReference>
<dbReference type="Gene3D" id="3.30.450.20">
    <property type="entry name" value="PAS domain"/>
    <property type="match status" value="1"/>
</dbReference>
<dbReference type="PROSITE" id="PS50883">
    <property type="entry name" value="EAL"/>
    <property type="match status" value="1"/>
</dbReference>
<protein>
    <submittedName>
        <fullName evidence="3">Bifunctional diguanylate cyclase/phosphodiesterase</fullName>
    </submittedName>
</protein>
<dbReference type="InterPro" id="IPR043128">
    <property type="entry name" value="Rev_trsase/Diguanyl_cyclase"/>
</dbReference>
<dbReference type="NCBIfam" id="TIGR00254">
    <property type="entry name" value="GGDEF"/>
    <property type="match status" value="1"/>
</dbReference>
<dbReference type="Proteomes" id="UP001596977">
    <property type="component" value="Unassembled WGS sequence"/>
</dbReference>
<dbReference type="PANTHER" id="PTHR44757:SF10">
    <property type="entry name" value="MEMBRANE PROTEIN"/>
    <property type="match status" value="1"/>
</dbReference>
<sequence length="724" mass="79522">MPARSSAVLANRPQRFWDRVAVLGTQEQSGTPPLLRTYEDMRLGWFWATDAEGDLTYLSDWIEEQMTAGSGAPVLGRTLLSVFSAETREDTESTRTLPFLLAKHAPFENMLVRSDGPEGVRWWSLSGRPSLNAAGEFTGYHGHGSDVTRQRMEAEENARLASHDSLTDLPNRRQVSARLETLLNKARLHGGDCTFMLIDLDRFKQVNDTMGHQAGDILLQQVAERLVNILGDREKVGRLGGDEFVVLLPDFSNETKLQALAQTIIEQLSQPYSVNGARCIIGASVGVAIGPGNGANCDELIRNADLALYSAKAAGRGRYRFFSRELLEAAEERRTLEHDLLDALARDEMAVHYQPIVNAVTNEVTGFEALLRWNHPQRGAISPAIFVPIAEEADLIVRLGEWTLRRACEDAAAWPADLRVAVNVSAVQFALPNLPSVVLSALASSGLDPHRLELEITESVFLGDSGESDAMFETLKSIGVRLALDDFGTGYSSLGYLKTAPFDKIKIDQSFVRGATRNGTRNQAIISAIVALATALDMETTAEGVESFDQLEMVRSLHVSHVQGFIYSKAVPQQQLLERLEQGEWVIAPAGPAFQRSLRHATFRRIGAIHHNHYYPVILRNLSSSGALIEGLVDVPEGTQFVLDFGDGQLVVASVRRSMGNQQGVEFEEELVHDSAGGLYTRTRVSPQALAALGIRLDAFNNNDQVTIFPVEGQLSIPAFRTLT</sequence>
<comment type="caution">
    <text evidence="3">The sequence shown here is derived from an EMBL/GenBank/DDBJ whole genome shotgun (WGS) entry which is preliminary data.</text>
</comment>
<dbReference type="InterPro" id="IPR029787">
    <property type="entry name" value="Nucleotide_cyclase"/>
</dbReference>
<dbReference type="CDD" id="cd01948">
    <property type="entry name" value="EAL"/>
    <property type="match status" value="1"/>
</dbReference>